<protein>
    <submittedName>
        <fullName evidence="5">Protein THO1</fullName>
    </submittedName>
</protein>
<feature type="compositionally biased region" description="Polar residues" evidence="3">
    <location>
        <begin position="100"/>
        <end position="110"/>
    </location>
</feature>
<dbReference type="InterPro" id="IPR040746">
    <property type="entry name" value="THO1_MOS11_C"/>
</dbReference>
<dbReference type="Proteomes" id="UP000095728">
    <property type="component" value="Unassembled WGS sequence"/>
</dbReference>
<dbReference type="SMART" id="SM00513">
    <property type="entry name" value="SAP"/>
    <property type="match status" value="1"/>
</dbReference>
<dbReference type="Pfam" id="PF02037">
    <property type="entry name" value="SAP"/>
    <property type="match status" value="1"/>
</dbReference>
<keyword evidence="6" id="KW-1185">Reference proteome</keyword>
<dbReference type="PANTHER" id="PTHR46551:SF1">
    <property type="entry name" value="SAP DOMAIN-CONTAINING RIBONUCLEOPROTEIN"/>
    <property type="match status" value="1"/>
</dbReference>
<gene>
    <name evidence="5" type="ORF">AWRI3579_g2737</name>
</gene>
<feature type="compositionally biased region" description="Low complexity" evidence="3">
    <location>
        <begin position="237"/>
        <end position="261"/>
    </location>
</feature>
<feature type="domain" description="SAP" evidence="4">
    <location>
        <begin position="4"/>
        <end position="38"/>
    </location>
</feature>
<dbReference type="Gene3D" id="1.10.720.30">
    <property type="entry name" value="SAP domain"/>
    <property type="match status" value="1"/>
</dbReference>
<sequence length="271" mass="29338">MVDLQTLKVADLKEILKKHNLPTTGFKKDLIERLEENKISGDDDDGNASANASTSVNVSAPEPQTETDTGVTEIQRVEDTSVPVTAPNTASASYTSTSTENQPVGSNTAYESSSFSTITETVQMGNEPPKSVERKVVSETVPTGKDHGQIGDSTTTTTTTTTVSATNFTKEELKAKAVELLNVKIKRALKFGETEEADKLNRDLKRIEKFGFDPTTSIAKDLGLFKRDKTTIGRLGSSGVKKNNNNNNNNNNNRRGSNGNVQKKKLGSGRR</sequence>
<evidence type="ECO:0000256" key="3">
    <source>
        <dbReference type="SAM" id="MobiDB-lite"/>
    </source>
</evidence>
<evidence type="ECO:0000259" key="4">
    <source>
        <dbReference type="PROSITE" id="PS50800"/>
    </source>
</evidence>
<dbReference type="AlphaFoldDB" id="A0A1E5RBW8"/>
<feature type="compositionally biased region" description="Low complexity" evidence="3">
    <location>
        <begin position="89"/>
        <end position="99"/>
    </location>
</feature>
<evidence type="ECO:0000256" key="1">
    <source>
        <dbReference type="ARBA" id="ARBA00022553"/>
    </source>
</evidence>
<dbReference type="SUPFAM" id="SSF68906">
    <property type="entry name" value="SAP domain"/>
    <property type="match status" value="1"/>
</dbReference>
<dbReference type="Pfam" id="PF18592">
    <property type="entry name" value="Tho1_MOS11_C"/>
    <property type="match status" value="1"/>
</dbReference>
<proteinExistence type="inferred from homology"/>
<feature type="compositionally biased region" description="Polar residues" evidence="3">
    <location>
        <begin position="62"/>
        <end position="72"/>
    </location>
</feature>
<feature type="region of interest" description="Disordered" evidence="3">
    <location>
        <begin position="38"/>
        <end position="110"/>
    </location>
</feature>
<dbReference type="InterPro" id="IPR036361">
    <property type="entry name" value="SAP_dom_sf"/>
</dbReference>
<comment type="similarity">
    <text evidence="2">Belongs to the SAP domain-containing ribonucleoprotein family.</text>
</comment>
<dbReference type="OrthoDB" id="445357at2759"/>
<dbReference type="PANTHER" id="PTHR46551">
    <property type="entry name" value="SAP DOMAIN-CONTAINING RIBONUCLEOPROTEIN"/>
    <property type="match status" value="1"/>
</dbReference>
<keyword evidence="1" id="KW-0597">Phosphoprotein</keyword>
<name>A0A1E5RBW8_9ASCO</name>
<dbReference type="GO" id="GO:0016973">
    <property type="term" value="P:poly(A)+ mRNA export from nucleus"/>
    <property type="evidence" value="ECO:0007669"/>
    <property type="project" value="TreeGrafter"/>
</dbReference>
<dbReference type="InParanoid" id="A0A1E5RBW8"/>
<evidence type="ECO:0000313" key="6">
    <source>
        <dbReference type="Proteomes" id="UP000095728"/>
    </source>
</evidence>
<organism evidence="5 6">
    <name type="scientific">Hanseniaspora osmophila</name>
    <dbReference type="NCBI Taxonomy" id="56408"/>
    <lineage>
        <taxon>Eukaryota</taxon>
        <taxon>Fungi</taxon>
        <taxon>Dikarya</taxon>
        <taxon>Ascomycota</taxon>
        <taxon>Saccharomycotina</taxon>
        <taxon>Saccharomycetes</taxon>
        <taxon>Saccharomycodales</taxon>
        <taxon>Saccharomycodaceae</taxon>
        <taxon>Hanseniaspora</taxon>
    </lineage>
</organism>
<dbReference type="STRING" id="56408.A0A1E5RBW8"/>
<dbReference type="InterPro" id="IPR052240">
    <property type="entry name" value="SAP_domain_ribonucleoprotein"/>
</dbReference>
<dbReference type="PROSITE" id="PS50800">
    <property type="entry name" value="SAP"/>
    <property type="match status" value="1"/>
</dbReference>
<evidence type="ECO:0000313" key="5">
    <source>
        <dbReference type="EMBL" id="OEJ84073.1"/>
    </source>
</evidence>
<comment type="caution">
    <text evidence="5">The sequence shown here is derived from an EMBL/GenBank/DDBJ whole genome shotgun (WGS) entry which is preliminary data.</text>
</comment>
<accession>A0A1E5RBW8</accession>
<feature type="region of interest" description="Disordered" evidence="3">
    <location>
        <begin position="233"/>
        <end position="271"/>
    </location>
</feature>
<dbReference type="EMBL" id="LPNM01000008">
    <property type="protein sequence ID" value="OEJ84073.1"/>
    <property type="molecule type" value="Genomic_DNA"/>
</dbReference>
<dbReference type="InterPro" id="IPR003034">
    <property type="entry name" value="SAP_dom"/>
</dbReference>
<dbReference type="FunCoup" id="A0A1E5RBW8">
    <property type="interactions" value="39"/>
</dbReference>
<feature type="compositionally biased region" description="Basic residues" evidence="3">
    <location>
        <begin position="262"/>
        <end position="271"/>
    </location>
</feature>
<dbReference type="GO" id="GO:0005634">
    <property type="term" value="C:nucleus"/>
    <property type="evidence" value="ECO:0007669"/>
    <property type="project" value="TreeGrafter"/>
</dbReference>
<reference evidence="6" key="1">
    <citation type="journal article" date="2016" name="Genome Announc.">
        <title>Genome sequences of three species of Hanseniaspora isolated from spontaneous wine fermentations.</title>
        <authorList>
            <person name="Sternes P.R."/>
            <person name="Lee D."/>
            <person name="Kutyna D.R."/>
            <person name="Borneman A.R."/>
        </authorList>
    </citation>
    <scope>NUCLEOTIDE SEQUENCE [LARGE SCALE GENOMIC DNA]</scope>
    <source>
        <strain evidence="6">AWRI3579</strain>
    </source>
</reference>
<feature type="compositionally biased region" description="Low complexity" evidence="3">
    <location>
        <begin position="47"/>
        <end position="60"/>
    </location>
</feature>
<evidence type="ECO:0000256" key="2">
    <source>
        <dbReference type="ARBA" id="ARBA00046328"/>
    </source>
</evidence>